<evidence type="ECO:0000256" key="5">
    <source>
        <dbReference type="ARBA" id="ARBA00006206"/>
    </source>
</evidence>
<keyword evidence="11" id="KW-0106">Calcium</keyword>
<dbReference type="RefSeq" id="WP_125238303.1">
    <property type="nucleotide sequence ID" value="NZ_RQYF01000005.1"/>
</dbReference>
<dbReference type="InterPro" id="IPR047215">
    <property type="entry name" value="Galactose_mutarotase-like"/>
</dbReference>
<evidence type="ECO:0000256" key="10">
    <source>
        <dbReference type="ARBA" id="ARBA00022553"/>
    </source>
</evidence>
<reference evidence="18 19" key="1">
    <citation type="submission" date="2018-11" db="EMBL/GenBank/DDBJ databases">
        <title>Genomes From Bacteria Associated with the Canine Oral Cavity: a Test Case for Automated Genome-Based Taxonomic Assignment.</title>
        <authorList>
            <person name="Coil D.A."/>
            <person name="Jospin G."/>
            <person name="Darling A.E."/>
            <person name="Wallis C."/>
            <person name="Davis I.J."/>
            <person name="Harris S."/>
            <person name="Eisen J.A."/>
            <person name="Holcombe L.J."/>
            <person name="O'Flynn C."/>
        </authorList>
    </citation>
    <scope>NUCLEOTIDE SEQUENCE [LARGE SCALE GENOMIC DNA]</scope>
    <source>
        <strain evidence="18 19">OH1047_COT-310</strain>
    </source>
</reference>
<sequence length="379" mass="41674">MNKQFLLAGIAALMLASCNQKPDTKLTLSGLNPADFQTTVNDSQTGLYALKNKAGMEVCITNFGGRIVSVMVPDKNGTMQDVVLGFDSIADYINIPSDFGASIGRYANRINQGRIVLNGDTIQLPQNNFGHCLHGGPKGWQYQVFDAKQIDETTLELTRFSPDGDENFPGNVTAKVLFKLTEDNAIDIKYSATTDKTTIINMTNHSYFNLSGNPAQAATDHILYVNADTYTPVDNTFMTTGEIAPVKDTPMDFTTPKAVRQDIANFDFEQLKNGNGYDHNWILNTQGDITRIAAKLTSPVSGITLEVYTNEPGIQVYTGNFLDGTVKGKKGTVYNQRASVCLETQHYPDSPNKPEWPSVVLEPGQTYNSECIFKFSVEK</sequence>
<comment type="pathway">
    <text evidence="4 14">Carbohydrate metabolism; hexose metabolism.</text>
</comment>
<dbReference type="Gene3D" id="2.70.98.10">
    <property type="match status" value="1"/>
</dbReference>
<evidence type="ECO:0000256" key="8">
    <source>
        <dbReference type="ARBA" id="ARBA00014165"/>
    </source>
</evidence>
<comment type="subunit">
    <text evidence="6">Monomer.</text>
</comment>
<keyword evidence="19" id="KW-1185">Reference proteome</keyword>
<dbReference type="InterPro" id="IPR008183">
    <property type="entry name" value="Aldose_1/G6P_1-epimerase"/>
</dbReference>
<evidence type="ECO:0000256" key="6">
    <source>
        <dbReference type="ARBA" id="ARBA00011245"/>
    </source>
</evidence>
<dbReference type="GO" id="GO:0030246">
    <property type="term" value="F:carbohydrate binding"/>
    <property type="evidence" value="ECO:0007669"/>
    <property type="project" value="InterPro"/>
</dbReference>
<comment type="subcellular location">
    <subcellularLocation>
        <location evidence="3">Cytoplasm</location>
    </subcellularLocation>
</comment>
<evidence type="ECO:0000256" key="16">
    <source>
        <dbReference type="PIRSR" id="PIRSR005096-2"/>
    </source>
</evidence>
<dbReference type="InterPro" id="IPR018052">
    <property type="entry name" value="Ald1_epimerase_CS"/>
</dbReference>
<comment type="catalytic activity">
    <reaction evidence="1 14">
        <text>alpha-D-glucose = beta-D-glucose</text>
        <dbReference type="Rhea" id="RHEA:10264"/>
        <dbReference type="ChEBI" id="CHEBI:15903"/>
        <dbReference type="ChEBI" id="CHEBI:17925"/>
        <dbReference type="EC" id="5.1.3.3"/>
    </reaction>
</comment>
<dbReference type="AlphaFoldDB" id="A0A3P2ADK7"/>
<accession>A0A3P2ADK7</accession>
<gene>
    <name evidence="18" type="ORF">EII33_02000</name>
</gene>
<evidence type="ECO:0000313" key="18">
    <source>
        <dbReference type="EMBL" id="RRD92875.1"/>
    </source>
</evidence>
<dbReference type="PROSITE" id="PS00545">
    <property type="entry name" value="ALDOSE_1_EPIMERASE"/>
    <property type="match status" value="1"/>
</dbReference>
<comment type="cofactor">
    <cofactor evidence="2">
        <name>Ca(2+)</name>
        <dbReference type="ChEBI" id="CHEBI:29108"/>
    </cofactor>
</comment>
<feature type="binding site" evidence="17">
    <location>
        <begin position="205"/>
        <end position="207"/>
    </location>
    <ligand>
        <name>beta-D-galactose</name>
        <dbReference type="ChEBI" id="CHEBI:27667"/>
    </ligand>
</feature>
<feature type="active site" description="Proton acceptor" evidence="15">
    <location>
        <position position="343"/>
    </location>
</feature>
<evidence type="ECO:0000313" key="19">
    <source>
        <dbReference type="Proteomes" id="UP000279562"/>
    </source>
</evidence>
<dbReference type="PIRSF" id="PIRSF005096">
    <property type="entry name" value="GALM"/>
    <property type="match status" value="1"/>
</dbReference>
<evidence type="ECO:0000256" key="9">
    <source>
        <dbReference type="ARBA" id="ARBA00022490"/>
    </source>
</evidence>
<feature type="binding site" evidence="17">
    <location>
        <begin position="108"/>
        <end position="109"/>
    </location>
    <ligand>
        <name>beta-D-galactose</name>
        <dbReference type="ChEBI" id="CHEBI:27667"/>
    </ligand>
</feature>
<evidence type="ECO:0000256" key="14">
    <source>
        <dbReference type="PIRNR" id="PIRNR005096"/>
    </source>
</evidence>
<evidence type="ECO:0000256" key="2">
    <source>
        <dbReference type="ARBA" id="ARBA00001913"/>
    </source>
</evidence>
<keyword evidence="13 14" id="KW-0119">Carbohydrate metabolism</keyword>
<dbReference type="PANTHER" id="PTHR10091">
    <property type="entry name" value="ALDOSE-1-EPIMERASE"/>
    <property type="match status" value="1"/>
</dbReference>
<comment type="similarity">
    <text evidence="5 14">Belongs to the aldose epimerase family.</text>
</comment>
<dbReference type="GO" id="GO:0005737">
    <property type="term" value="C:cytoplasm"/>
    <property type="evidence" value="ECO:0007669"/>
    <property type="project" value="UniProtKB-SubCell"/>
</dbReference>
<dbReference type="InterPro" id="IPR011013">
    <property type="entry name" value="Gal_mutarotase_sf_dom"/>
</dbReference>
<dbReference type="CDD" id="cd09019">
    <property type="entry name" value="galactose_mutarotase_like"/>
    <property type="match status" value="1"/>
</dbReference>
<dbReference type="GO" id="GO:0006006">
    <property type="term" value="P:glucose metabolic process"/>
    <property type="evidence" value="ECO:0007669"/>
    <property type="project" value="TreeGrafter"/>
</dbReference>
<keyword evidence="12 14" id="KW-0413">Isomerase</keyword>
<dbReference type="Pfam" id="PF01263">
    <property type="entry name" value="Aldose_epim"/>
    <property type="match status" value="1"/>
</dbReference>
<dbReference type="PANTHER" id="PTHR10091:SF0">
    <property type="entry name" value="GALACTOSE MUTAROTASE"/>
    <property type="match status" value="1"/>
</dbReference>
<evidence type="ECO:0000256" key="1">
    <source>
        <dbReference type="ARBA" id="ARBA00001614"/>
    </source>
</evidence>
<protein>
    <recommendedName>
        <fullName evidence="8 14">Aldose 1-epimerase</fullName>
        <ecNumber evidence="7 14">5.1.3.3</ecNumber>
    </recommendedName>
</protein>
<evidence type="ECO:0000256" key="15">
    <source>
        <dbReference type="PIRSR" id="PIRSR005096-1"/>
    </source>
</evidence>
<evidence type="ECO:0000256" key="4">
    <source>
        <dbReference type="ARBA" id="ARBA00005028"/>
    </source>
</evidence>
<proteinExistence type="inferred from homology"/>
<evidence type="ECO:0000256" key="13">
    <source>
        <dbReference type="ARBA" id="ARBA00023277"/>
    </source>
</evidence>
<dbReference type="FunFam" id="2.70.98.10:FF:000003">
    <property type="entry name" value="Aldose 1-epimerase"/>
    <property type="match status" value="1"/>
</dbReference>
<dbReference type="SUPFAM" id="SSF74650">
    <property type="entry name" value="Galactose mutarotase-like"/>
    <property type="match status" value="1"/>
</dbReference>
<dbReference type="EMBL" id="RQYF01000005">
    <property type="protein sequence ID" value="RRD92875.1"/>
    <property type="molecule type" value="Genomic_DNA"/>
</dbReference>
<keyword evidence="9" id="KW-0963">Cytoplasm</keyword>
<comment type="caution">
    <text evidence="18">The sequence shown here is derived from an EMBL/GenBank/DDBJ whole genome shotgun (WGS) entry which is preliminary data.</text>
</comment>
<organism evidence="18 19">
    <name type="scientific">Prevotella heparinolytica</name>
    <dbReference type="NCBI Taxonomy" id="28113"/>
    <lineage>
        <taxon>Bacteria</taxon>
        <taxon>Pseudomonadati</taxon>
        <taxon>Bacteroidota</taxon>
        <taxon>Bacteroidia</taxon>
        <taxon>Bacteroidales</taxon>
        <taxon>Bacteroidaceae</taxon>
        <taxon>Bacteroides</taxon>
    </lineage>
</organism>
<name>A0A3P2ADK7_9BACE</name>
<dbReference type="Proteomes" id="UP000279562">
    <property type="component" value="Unassembled WGS sequence"/>
</dbReference>
<dbReference type="EC" id="5.1.3.3" evidence="7 14"/>
<feature type="active site" description="Proton donor" evidence="15">
    <location>
        <position position="205"/>
    </location>
</feature>
<evidence type="ECO:0000256" key="7">
    <source>
        <dbReference type="ARBA" id="ARBA00013185"/>
    </source>
</evidence>
<dbReference type="InterPro" id="IPR015443">
    <property type="entry name" value="Aldose_1-epimerase"/>
</dbReference>
<dbReference type="UniPathway" id="UPA00242"/>
<feature type="binding site" evidence="16">
    <location>
        <position position="278"/>
    </location>
    <ligand>
        <name>beta-D-galactose</name>
        <dbReference type="ChEBI" id="CHEBI:27667"/>
    </ligand>
</feature>
<keyword evidence="10" id="KW-0597">Phosphoprotein</keyword>
<dbReference type="NCBIfam" id="NF008277">
    <property type="entry name" value="PRK11055.1"/>
    <property type="match status" value="1"/>
</dbReference>
<evidence type="ECO:0000256" key="11">
    <source>
        <dbReference type="ARBA" id="ARBA00022837"/>
    </source>
</evidence>
<evidence type="ECO:0000256" key="12">
    <source>
        <dbReference type="ARBA" id="ARBA00023235"/>
    </source>
</evidence>
<evidence type="ECO:0000256" key="17">
    <source>
        <dbReference type="PIRSR" id="PIRSR005096-3"/>
    </source>
</evidence>
<dbReference type="PROSITE" id="PS51257">
    <property type="entry name" value="PROKAR_LIPOPROTEIN"/>
    <property type="match status" value="1"/>
</dbReference>
<dbReference type="GO" id="GO:0004034">
    <property type="term" value="F:aldose 1-epimerase activity"/>
    <property type="evidence" value="ECO:0007669"/>
    <property type="project" value="UniProtKB-EC"/>
</dbReference>
<dbReference type="GO" id="GO:0033499">
    <property type="term" value="P:galactose catabolic process via UDP-galactose, Leloir pathway"/>
    <property type="evidence" value="ECO:0007669"/>
    <property type="project" value="TreeGrafter"/>
</dbReference>
<evidence type="ECO:0000256" key="3">
    <source>
        <dbReference type="ARBA" id="ARBA00004496"/>
    </source>
</evidence>
<dbReference type="InterPro" id="IPR014718">
    <property type="entry name" value="GH-type_carb-bd"/>
</dbReference>